<keyword evidence="3" id="KW-1185">Reference proteome</keyword>
<dbReference type="SUPFAM" id="SSF55781">
    <property type="entry name" value="GAF domain-like"/>
    <property type="match status" value="1"/>
</dbReference>
<accession>A0A4Q7VZ49</accession>
<gene>
    <name evidence="2" type="ORF">EV670_0018</name>
</gene>
<evidence type="ECO:0000259" key="1">
    <source>
        <dbReference type="SMART" id="SM00065"/>
    </source>
</evidence>
<dbReference type="PANTHER" id="PTHR40660:SF1">
    <property type="entry name" value="5'-PHOSPHATE OXIDASE PUTATIVE DOMAIN-CONTAINING PROTEIN-RELATED"/>
    <property type="match status" value="1"/>
</dbReference>
<protein>
    <submittedName>
        <fullName evidence="2">GAF domain-containing protein</fullName>
    </submittedName>
</protein>
<dbReference type="EMBL" id="SHKP01000004">
    <property type="protein sequence ID" value="RZU02000.1"/>
    <property type="molecule type" value="Genomic_DNA"/>
</dbReference>
<dbReference type="Proteomes" id="UP000293671">
    <property type="component" value="Unassembled WGS sequence"/>
</dbReference>
<dbReference type="Gene3D" id="2.30.110.10">
    <property type="entry name" value="Electron Transport, Fmn-binding Protein, Chain A"/>
    <property type="match status" value="1"/>
</dbReference>
<dbReference type="InterPro" id="IPR012349">
    <property type="entry name" value="Split_barrel_FMN-bd"/>
</dbReference>
<name>A0A4Q7VZ49_9BURK</name>
<dbReference type="PANTHER" id="PTHR40660">
    <property type="entry name" value="5'-PHOSPHATE OXIDASE PUTATIVE DOMAIN-CONTAINING PROTEIN-RELATED"/>
    <property type="match status" value="1"/>
</dbReference>
<feature type="domain" description="GAF" evidence="1">
    <location>
        <begin position="168"/>
        <end position="332"/>
    </location>
</feature>
<dbReference type="Pfam" id="PF13185">
    <property type="entry name" value="GAF_2"/>
    <property type="match status" value="1"/>
</dbReference>
<dbReference type="SUPFAM" id="SSF50475">
    <property type="entry name" value="FMN-binding split barrel"/>
    <property type="match status" value="1"/>
</dbReference>
<comment type="caution">
    <text evidence="2">The sequence shown here is derived from an EMBL/GenBank/DDBJ whole genome shotgun (WGS) entry which is preliminary data.</text>
</comment>
<evidence type="ECO:0000313" key="3">
    <source>
        <dbReference type="Proteomes" id="UP000293671"/>
    </source>
</evidence>
<evidence type="ECO:0000313" key="2">
    <source>
        <dbReference type="EMBL" id="RZU02000.1"/>
    </source>
</evidence>
<dbReference type="AlphaFoldDB" id="A0A4Q7VZ49"/>
<sequence>MSAALTTGAAPVLEALRSSMDGVVPAVMTTVSAAGVPNVAYLSQVEYVDPQHVALSFQFFNRTRANVLATRRAVVLVVDPVTAQQARLHIEYDHTEDSGPLFERMRAKLAGIASHTGMDGVFRLLGSDVYRVRAIELVPGRTLPPAPPRCARGPLLRSASEHLAACSTLEALIDETMACLRDRLGLPHALLLLADPSRQRLYTVASFGYAGSGLGSEIEWGQGIIGVAARERSAIRIGHATTAYRYARAMRDAAAASGLADPAHADIPLPGLADARSQLAVPLLAGGRVQGVLFVESTEDLFFDYDDEDLLATLGTQIGAGIALLQSATDVADDPSTTAVERTVPSGPPLVVRHFAPNDSVFLDDDYLVKGVAGAIFWKLARSVVDEGRDSFSNRELRLDARLGLPEVADNLEARLILLARRLDERGAGVRIEKTGRGRFRLDLQRSLKLVELPVG</sequence>
<dbReference type="InterPro" id="IPR029016">
    <property type="entry name" value="GAF-like_dom_sf"/>
</dbReference>
<organism evidence="2 3">
    <name type="scientific">Rivibacter subsaxonicus</name>
    <dbReference type="NCBI Taxonomy" id="457575"/>
    <lineage>
        <taxon>Bacteria</taxon>
        <taxon>Pseudomonadati</taxon>
        <taxon>Pseudomonadota</taxon>
        <taxon>Betaproteobacteria</taxon>
        <taxon>Burkholderiales</taxon>
        <taxon>Rivibacter</taxon>
    </lineage>
</organism>
<proteinExistence type="predicted"/>
<dbReference type="InterPro" id="IPR003018">
    <property type="entry name" value="GAF"/>
</dbReference>
<dbReference type="Gene3D" id="3.30.450.40">
    <property type="match status" value="1"/>
</dbReference>
<dbReference type="SMART" id="SM00065">
    <property type="entry name" value="GAF"/>
    <property type="match status" value="1"/>
</dbReference>
<reference evidence="2 3" key="1">
    <citation type="submission" date="2019-02" db="EMBL/GenBank/DDBJ databases">
        <title>Genomic Encyclopedia of Type Strains, Phase IV (KMG-IV): sequencing the most valuable type-strain genomes for metagenomic binning, comparative biology and taxonomic classification.</title>
        <authorList>
            <person name="Goeker M."/>
        </authorList>
    </citation>
    <scope>NUCLEOTIDE SEQUENCE [LARGE SCALE GENOMIC DNA]</scope>
    <source>
        <strain evidence="2 3">DSM 19570</strain>
    </source>
</reference>
<dbReference type="OrthoDB" id="1494384at2"/>
<dbReference type="RefSeq" id="WP_130429794.1">
    <property type="nucleotide sequence ID" value="NZ_SHKP01000004.1"/>
</dbReference>